<keyword evidence="2" id="KW-1185">Reference proteome</keyword>
<evidence type="ECO:0000313" key="1">
    <source>
        <dbReference type="EMBL" id="PTW44873.1"/>
    </source>
</evidence>
<proteinExistence type="predicted"/>
<protein>
    <submittedName>
        <fullName evidence="1">Beta-barrel assembly complex subunit BamF</fullName>
    </submittedName>
</protein>
<dbReference type="Pfam" id="PF11233">
    <property type="entry name" value="DUF3035"/>
    <property type="match status" value="1"/>
</dbReference>
<organism evidence="1 2">
    <name type="scientific">Rhodovulum kholense</name>
    <dbReference type="NCBI Taxonomy" id="453584"/>
    <lineage>
        <taxon>Bacteria</taxon>
        <taxon>Pseudomonadati</taxon>
        <taxon>Pseudomonadota</taxon>
        <taxon>Alphaproteobacteria</taxon>
        <taxon>Rhodobacterales</taxon>
        <taxon>Paracoccaceae</taxon>
        <taxon>Rhodovulum</taxon>
    </lineage>
</organism>
<sequence>MRSARILVLGAAMAAALSGCSRGDDYQPKLMHLRGAERGPDEFSVVPNKPLEMPQDVASLPAPTPGGANLVDPTPEADAIAALGGNAARGTGGDPGLMAQVGRFGVDPSIRQTLAQEDLEYRRKHDGRLLERWFNVTVYYKAYSRQALNQYEELERWRARGVRNVSAPPEGLK</sequence>
<dbReference type="PROSITE" id="PS51257">
    <property type="entry name" value="PROKAR_LIPOPROTEIN"/>
    <property type="match status" value="1"/>
</dbReference>
<gene>
    <name evidence="1" type="ORF">C8N38_11567</name>
</gene>
<dbReference type="RefSeq" id="WP_108028316.1">
    <property type="nucleotide sequence ID" value="NZ_QAYC01000015.1"/>
</dbReference>
<dbReference type="EMBL" id="QAYC01000015">
    <property type="protein sequence ID" value="PTW44873.1"/>
    <property type="molecule type" value="Genomic_DNA"/>
</dbReference>
<dbReference type="OrthoDB" id="7876689at2"/>
<reference evidence="1 2" key="1">
    <citation type="submission" date="2018-04" db="EMBL/GenBank/DDBJ databases">
        <title>Genomic Encyclopedia of Archaeal and Bacterial Type Strains, Phase II (KMG-II): from individual species to whole genera.</title>
        <authorList>
            <person name="Goeker M."/>
        </authorList>
    </citation>
    <scope>NUCLEOTIDE SEQUENCE [LARGE SCALE GENOMIC DNA]</scope>
    <source>
        <strain evidence="1 2">DSM 19783</strain>
    </source>
</reference>
<name>A0A8E3APR4_9RHOB</name>
<dbReference type="InterPro" id="IPR021395">
    <property type="entry name" value="DUF3035"/>
</dbReference>
<dbReference type="Proteomes" id="UP000244037">
    <property type="component" value="Unassembled WGS sequence"/>
</dbReference>
<dbReference type="AlphaFoldDB" id="A0A8E3APR4"/>
<evidence type="ECO:0000313" key="2">
    <source>
        <dbReference type="Proteomes" id="UP000244037"/>
    </source>
</evidence>
<accession>A0A8E3APR4</accession>
<comment type="caution">
    <text evidence="1">The sequence shown here is derived from an EMBL/GenBank/DDBJ whole genome shotgun (WGS) entry which is preliminary data.</text>
</comment>